<accession>A0AAN8ZTK1</accession>
<organism evidence="3 4">
    <name type="scientific">Halocaridina rubra</name>
    <name type="common">Hawaiian red shrimp</name>
    <dbReference type="NCBI Taxonomy" id="373956"/>
    <lineage>
        <taxon>Eukaryota</taxon>
        <taxon>Metazoa</taxon>
        <taxon>Ecdysozoa</taxon>
        <taxon>Arthropoda</taxon>
        <taxon>Crustacea</taxon>
        <taxon>Multicrustacea</taxon>
        <taxon>Malacostraca</taxon>
        <taxon>Eumalacostraca</taxon>
        <taxon>Eucarida</taxon>
        <taxon>Decapoda</taxon>
        <taxon>Pleocyemata</taxon>
        <taxon>Caridea</taxon>
        <taxon>Atyoidea</taxon>
        <taxon>Atyidae</taxon>
        <taxon>Halocaridina</taxon>
    </lineage>
</organism>
<dbReference type="FunFam" id="3.30.830.10:FF:000031">
    <property type="entry name" value="Putative zinc metalloprotease"/>
    <property type="match status" value="1"/>
</dbReference>
<evidence type="ECO:0000259" key="2">
    <source>
        <dbReference type="Pfam" id="PF05193"/>
    </source>
</evidence>
<dbReference type="Pfam" id="PF00675">
    <property type="entry name" value="Peptidase_M16"/>
    <property type="match status" value="1"/>
</dbReference>
<evidence type="ECO:0000313" key="3">
    <source>
        <dbReference type="EMBL" id="KAK7023550.1"/>
    </source>
</evidence>
<comment type="caution">
    <text evidence="3">The sequence shown here is derived from an EMBL/GenBank/DDBJ whole genome shotgun (WGS) entry which is preliminary data.</text>
</comment>
<dbReference type="Gene3D" id="3.30.830.10">
    <property type="entry name" value="Metalloenzyme, LuxS/M16 peptidase-like"/>
    <property type="match status" value="2"/>
</dbReference>
<name>A0AAN8ZTK1_HALRR</name>
<dbReference type="PANTHER" id="PTHR43016:SF16">
    <property type="entry name" value="METALLOPROTEASE, PUTATIVE (AFU_ORTHOLOGUE AFUA_4G07610)-RELATED"/>
    <property type="match status" value="1"/>
</dbReference>
<reference evidence="3 4" key="1">
    <citation type="submission" date="2023-11" db="EMBL/GenBank/DDBJ databases">
        <title>Halocaridina rubra genome assembly.</title>
        <authorList>
            <person name="Smith C."/>
        </authorList>
    </citation>
    <scope>NUCLEOTIDE SEQUENCE [LARGE SCALE GENOMIC DNA]</scope>
    <source>
        <strain evidence="3">EP-1</strain>
        <tissue evidence="3">Whole</tissue>
    </source>
</reference>
<evidence type="ECO:0000313" key="4">
    <source>
        <dbReference type="Proteomes" id="UP001381693"/>
    </source>
</evidence>
<dbReference type="FunFam" id="3.30.830.10:FF:000015">
    <property type="entry name" value="Putative zinc metalloprotease"/>
    <property type="match status" value="1"/>
</dbReference>
<dbReference type="SUPFAM" id="SSF63411">
    <property type="entry name" value="LuxS/MPP-like metallohydrolase"/>
    <property type="match status" value="2"/>
</dbReference>
<dbReference type="EMBL" id="JAXCGZ010022807">
    <property type="protein sequence ID" value="KAK7023550.1"/>
    <property type="molecule type" value="Genomic_DNA"/>
</dbReference>
<dbReference type="InterPro" id="IPR007863">
    <property type="entry name" value="Peptidase_M16_C"/>
</dbReference>
<proteinExistence type="predicted"/>
<feature type="domain" description="Peptidase M16 N-terminal" evidence="1">
    <location>
        <begin position="135"/>
        <end position="215"/>
    </location>
</feature>
<dbReference type="Proteomes" id="UP001381693">
    <property type="component" value="Unassembled WGS sequence"/>
</dbReference>
<dbReference type="Pfam" id="PF05193">
    <property type="entry name" value="Peptidase_M16_C"/>
    <property type="match status" value="1"/>
</dbReference>
<dbReference type="InterPro" id="IPR011765">
    <property type="entry name" value="Pept_M16_N"/>
</dbReference>
<dbReference type="InterPro" id="IPR011249">
    <property type="entry name" value="Metalloenz_LuxS/M16"/>
</dbReference>
<gene>
    <name evidence="3" type="ORF">SK128_010061</name>
</gene>
<protein>
    <submittedName>
        <fullName evidence="3">Uncharacterized protein</fullName>
    </submittedName>
</protein>
<keyword evidence="4" id="KW-1185">Reference proteome</keyword>
<dbReference type="PANTHER" id="PTHR43016">
    <property type="entry name" value="PRESEQUENCE PROTEASE"/>
    <property type="match status" value="1"/>
</dbReference>
<evidence type="ECO:0000259" key="1">
    <source>
        <dbReference type="Pfam" id="PF00675"/>
    </source>
</evidence>
<dbReference type="AlphaFoldDB" id="A0AAN8ZTK1"/>
<dbReference type="GO" id="GO:0046872">
    <property type="term" value="F:metal ion binding"/>
    <property type="evidence" value="ECO:0007669"/>
    <property type="project" value="InterPro"/>
</dbReference>
<sequence>MINEYVPVLRHGLPFQPRARTVAFLRRTCFGRCNRYPECMPLLTSDRDGARTLDLMPQSRGRYRLSHALNMATPSQTHQQKGNSTLASNYKLLCELKASGTVPVLKYLSKRTGLRVVIASVEGPLVNGYLSFATEAHDDDGLPHTLEHLVFLGSEDYPFKGVLDLLASRSLASGTNAWTAVDHTAYTVETAGSEGFLNLLPIYLDHLLYPTLTESGYITEVHHITGKGEDAGVVYSEMQGRENSDSDRSYLAMLRAMYPEPSGYRSETGGIMKNLRESTNLEKIRKYHHDFYRPENLIIIVTGQVEPEQVFAALNSVEQKIISKGKLSPYTRPWESPIPPLEMNIDELVEYPSDVEDTGLVTVAWRGPSAVTDFNEVTSMDVLMDYLTYSSISPLPSLFVEVDDPLASDVYYSWSEAAECVFYFEFSGVPLTKVDLIKPLLMKTLNQLVSGSTQIDMKIMKDILANAILVEDSHLETSPHDTIAYSAIGDALYGYSCEHLDVRLNTKLWYHHLTQETDEYWLNLIRKYFINRPSVVIRGVPSISEATKLQEDEKTRIEARKEELGEENLKIWADRVENAQHINDIPPPSQMLQSVPVASVAGINFHPINAYNNHLSFDTQIGVSRPKPEVLQLISNLPVKFQLDDINSNFVEIIAVLDTSSLLPSLRPYLIVYLDLIFESPIIRGKVIIPYEEVVQELSADTLYSYSVIGLGLDGGQFSVGAYSSYVAVILKVCLPNII</sequence>
<feature type="domain" description="Peptidase M16 C-terminal" evidence="2">
    <location>
        <begin position="280"/>
        <end position="455"/>
    </location>
</feature>